<evidence type="ECO:0000256" key="3">
    <source>
        <dbReference type="ARBA" id="ARBA00022801"/>
    </source>
</evidence>
<dbReference type="SMART" id="SM00646">
    <property type="entry name" value="Ami_3"/>
    <property type="match status" value="1"/>
</dbReference>
<feature type="domain" description="MurNAc-LAA" evidence="5">
    <location>
        <begin position="146"/>
        <end position="259"/>
    </location>
</feature>
<dbReference type="InterPro" id="IPR050695">
    <property type="entry name" value="N-acetylmuramoyl_amidase_3"/>
</dbReference>
<dbReference type="Pfam" id="PF01520">
    <property type="entry name" value="Amidase_3"/>
    <property type="match status" value="1"/>
</dbReference>
<protein>
    <recommendedName>
        <fullName evidence="2">N-acetylmuramoyl-L-alanine amidase</fullName>
        <ecNumber evidence="2">3.5.1.28</ecNumber>
    </recommendedName>
</protein>
<dbReference type="PANTHER" id="PTHR30404:SF0">
    <property type="entry name" value="N-ACETYLMURAMOYL-L-ALANINE AMIDASE AMIC"/>
    <property type="match status" value="1"/>
</dbReference>
<evidence type="ECO:0000313" key="6">
    <source>
        <dbReference type="EMBL" id="MCZ8371940.1"/>
    </source>
</evidence>
<dbReference type="EC" id="3.5.1.28" evidence="2"/>
<evidence type="ECO:0000256" key="1">
    <source>
        <dbReference type="ARBA" id="ARBA00001561"/>
    </source>
</evidence>
<keyword evidence="4" id="KW-0732">Signal</keyword>
<organism evidence="6 7">
    <name type="scientific">Phocaeicola acetigenes</name>
    <dbReference type="NCBI Taxonomy" id="3016083"/>
    <lineage>
        <taxon>Bacteria</taxon>
        <taxon>Pseudomonadati</taxon>
        <taxon>Bacteroidota</taxon>
        <taxon>Bacteroidia</taxon>
        <taxon>Bacteroidales</taxon>
        <taxon>Bacteroidaceae</taxon>
        <taxon>Phocaeicola</taxon>
    </lineage>
</organism>
<keyword evidence="3" id="KW-0378">Hydrolase</keyword>
<dbReference type="Proteomes" id="UP001141933">
    <property type="component" value="Unassembled WGS sequence"/>
</dbReference>
<accession>A0ABT4PFV8</accession>
<gene>
    <name evidence="6" type="ORF">O6P32_04355</name>
</gene>
<name>A0ABT4PFV8_9BACT</name>
<evidence type="ECO:0000313" key="7">
    <source>
        <dbReference type="Proteomes" id="UP001141933"/>
    </source>
</evidence>
<reference evidence="6" key="1">
    <citation type="submission" date="2022-12" db="EMBL/GenBank/DDBJ databases">
        <title>Phocaeicola acetigenes sp. nov., isolated feces from a healthy human.</title>
        <authorList>
            <person name="Do H."/>
            <person name="Ha Y.B."/>
            <person name="Kim J.-S."/>
            <person name="Suh M.K."/>
            <person name="Kim H.S."/>
            <person name="Lee J.-S."/>
        </authorList>
    </citation>
    <scope>NUCLEOTIDE SEQUENCE</scope>
    <source>
        <strain evidence="6">KGMB11183</strain>
    </source>
</reference>
<dbReference type="SUPFAM" id="SSF53187">
    <property type="entry name" value="Zn-dependent exopeptidases"/>
    <property type="match status" value="1"/>
</dbReference>
<evidence type="ECO:0000259" key="5">
    <source>
        <dbReference type="SMART" id="SM00646"/>
    </source>
</evidence>
<feature type="signal peptide" evidence="4">
    <location>
        <begin position="1"/>
        <end position="18"/>
    </location>
</feature>
<keyword evidence="7" id="KW-1185">Reference proteome</keyword>
<proteinExistence type="predicted"/>
<feature type="chain" id="PRO_5046271484" description="N-acetylmuramoyl-L-alanine amidase" evidence="4">
    <location>
        <begin position="19"/>
        <end position="274"/>
    </location>
</feature>
<comment type="caution">
    <text evidence="6">The sequence shown here is derived from an EMBL/GenBank/DDBJ whole genome shotgun (WGS) entry which is preliminary data.</text>
</comment>
<dbReference type="Gene3D" id="3.40.630.40">
    <property type="entry name" value="Zn-dependent exopeptidases"/>
    <property type="match status" value="1"/>
</dbReference>
<dbReference type="PANTHER" id="PTHR30404">
    <property type="entry name" value="N-ACETYLMURAMOYL-L-ALANINE AMIDASE"/>
    <property type="match status" value="1"/>
</dbReference>
<evidence type="ECO:0000256" key="4">
    <source>
        <dbReference type="SAM" id="SignalP"/>
    </source>
</evidence>
<comment type="catalytic activity">
    <reaction evidence="1">
        <text>Hydrolyzes the link between N-acetylmuramoyl residues and L-amino acid residues in certain cell-wall glycopeptides.</text>
        <dbReference type="EC" id="3.5.1.28"/>
    </reaction>
</comment>
<evidence type="ECO:0000256" key="2">
    <source>
        <dbReference type="ARBA" id="ARBA00011901"/>
    </source>
</evidence>
<dbReference type="CDD" id="cd02696">
    <property type="entry name" value="MurNAc-LAA"/>
    <property type="match status" value="1"/>
</dbReference>
<dbReference type="InterPro" id="IPR002508">
    <property type="entry name" value="MurNAc-LAA_cat"/>
</dbReference>
<dbReference type="EMBL" id="JAPZVM010000002">
    <property type="protein sequence ID" value="MCZ8371940.1"/>
    <property type="molecule type" value="Genomic_DNA"/>
</dbReference>
<sequence length="274" mass="31290">MRYVLILLCWLMCLPAVSQKKKKANYEPLFGKAQASYPVISNSLKGTVFYLVSGHGGPDPGCIGEYNGKELHEDEYAYDIILRLGRELLKRGAKVHFIIQDAKDGIREQAVLKNSKRETCMGDPIPLNQVARLQQRCDAINRIHRKEKSSYKRAIFIHVDSRGRRNQTDVFFYHAPGSTYGKRLANRIQSTFRAKYDRHQPNRGFDGTVSERNLFVLRRAVPISVFMELGNIQNAQDQKRLVIADNRQALANWITEGIVADYQSSKKTTSSKKK</sequence>